<name>A0AAW0SJX9_SCYPA</name>
<evidence type="ECO:0000259" key="10">
    <source>
        <dbReference type="PROSITE" id="PS50137"/>
    </source>
</evidence>
<dbReference type="GO" id="GO:1990904">
    <property type="term" value="C:ribonucleoprotein complex"/>
    <property type="evidence" value="ECO:0007669"/>
    <property type="project" value="UniProtKB-KW"/>
</dbReference>
<keyword evidence="5" id="KW-0496">Mitochondrion</keyword>
<keyword evidence="12" id="KW-1185">Reference proteome</keyword>
<dbReference type="InterPro" id="IPR044444">
    <property type="entry name" value="Ribosomal_mL44_DSRM_metazoa"/>
</dbReference>
<dbReference type="Pfam" id="PF22892">
    <property type="entry name" value="DSRM_MRPL44"/>
    <property type="match status" value="1"/>
</dbReference>
<dbReference type="GO" id="GO:0005840">
    <property type="term" value="C:ribosome"/>
    <property type="evidence" value="ECO:0007669"/>
    <property type="project" value="UniProtKB-KW"/>
</dbReference>
<accession>A0AAW0SJX9</accession>
<keyword evidence="6" id="KW-0687">Ribonucleoprotein</keyword>
<dbReference type="FunFam" id="3.30.160.20:FF:000037">
    <property type="entry name" value="39S ribosomal protein L44, mitochondrial"/>
    <property type="match status" value="1"/>
</dbReference>
<evidence type="ECO:0000256" key="1">
    <source>
        <dbReference type="ARBA" id="ARBA00004173"/>
    </source>
</evidence>
<dbReference type="AlphaFoldDB" id="A0AAW0SJX9"/>
<evidence type="ECO:0000256" key="9">
    <source>
        <dbReference type="PROSITE-ProRule" id="PRU00266"/>
    </source>
</evidence>
<protein>
    <recommendedName>
        <fullName evidence="8">Large ribosomal subunit protein mL44</fullName>
    </recommendedName>
</protein>
<dbReference type="InterPro" id="IPR055189">
    <property type="entry name" value="RM44_endonuclase"/>
</dbReference>
<evidence type="ECO:0000256" key="3">
    <source>
        <dbReference type="ARBA" id="ARBA00022946"/>
    </source>
</evidence>
<dbReference type="InterPro" id="IPR036389">
    <property type="entry name" value="RNase_III_sf"/>
</dbReference>
<dbReference type="Proteomes" id="UP001487740">
    <property type="component" value="Unassembled WGS sequence"/>
</dbReference>
<evidence type="ECO:0000256" key="8">
    <source>
        <dbReference type="ARBA" id="ARBA00035187"/>
    </source>
</evidence>
<comment type="caution">
    <text evidence="11">The sequence shown here is derived from an EMBL/GenBank/DDBJ whole genome shotgun (WGS) entry which is preliminary data.</text>
</comment>
<dbReference type="SUPFAM" id="SSF54768">
    <property type="entry name" value="dsRNA-binding domain-like"/>
    <property type="match status" value="1"/>
</dbReference>
<keyword evidence="3" id="KW-0809">Transit peptide</keyword>
<comment type="subcellular location">
    <subcellularLocation>
        <location evidence="1">Mitochondrion</location>
    </subcellularLocation>
</comment>
<evidence type="ECO:0000256" key="5">
    <source>
        <dbReference type="ARBA" id="ARBA00023128"/>
    </source>
</evidence>
<evidence type="ECO:0000256" key="7">
    <source>
        <dbReference type="ARBA" id="ARBA00024034"/>
    </source>
</evidence>
<dbReference type="GO" id="GO:0005739">
    <property type="term" value="C:mitochondrion"/>
    <property type="evidence" value="ECO:0007669"/>
    <property type="project" value="UniProtKB-SubCell"/>
</dbReference>
<keyword evidence="2 9" id="KW-0694">RNA-binding</keyword>
<dbReference type="PROSITE" id="PS50137">
    <property type="entry name" value="DS_RBD"/>
    <property type="match status" value="1"/>
</dbReference>
<sequence>MCGSHALTPSEAGPGQPCGAADGRCIKGGWLMAAKLCPVPYKSLETHGTTQAAAAKHGCHKEGSLSGEGGRQDFQECRHPAVIMAAALTGVRLVLRSSCCTTVNRAISSSARVFGIKSRWVAPLYKTLKHRHIKMKSLGLMPVNKRSEFIEWNYDAELYAFSKRLQEEFDGDALREALTDASYIAKETQRQQELGVSDPGLAMNNNKELAARGETVITEYCFGYLRAAFPLLPEEGISALVEYCQSEDVMSAVGYGIGLRDLVLCEEHPPSSSTMARCFQAIVGVLSVSSPAPRCHAFVRDFVVAQLVGKDIDTIWKVENPMGVVADILHQSGRGEPEPRLIFQSGQETIQAVYHVGVYSDKKFMGSGYGETVETAVKEAAHDALRKLFQITDSASPLPFGKDADVVPLKTEANISLDNWSIDKTKNIITC</sequence>
<gene>
    <name evidence="11" type="ORF">O3P69_011323</name>
</gene>
<dbReference type="GO" id="GO:0004525">
    <property type="term" value="F:ribonuclease III activity"/>
    <property type="evidence" value="ECO:0007669"/>
    <property type="project" value="InterPro"/>
</dbReference>
<dbReference type="EMBL" id="JARAKH010000071">
    <property type="protein sequence ID" value="KAK8375105.1"/>
    <property type="molecule type" value="Genomic_DNA"/>
</dbReference>
<dbReference type="GO" id="GO:0003725">
    <property type="term" value="F:double-stranded RNA binding"/>
    <property type="evidence" value="ECO:0007669"/>
    <property type="project" value="InterPro"/>
</dbReference>
<dbReference type="Gene3D" id="3.30.160.20">
    <property type="match status" value="1"/>
</dbReference>
<dbReference type="InterPro" id="IPR014720">
    <property type="entry name" value="dsRBD_dom"/>
</dbReference>
<dbReference type="GO" id="GO:0006396">
    <property type="term" value="P:RNA processing"/>
    <property type="evidence" value="ECO:0007669"/>
    <property type="project" value="InterPro"/>
</dbReference>
<reference evidence="11 12" key="1">
    <citation type="submission" date="2023-03" db="EMBL/GenBank/DDBJ databases">
        <title>High-quality genome of Scylla paramamosain provides insights in environmental adaptation.</title>
        <authorList>
            <person name="Zhang L."/>
        </authorList>
    </citation>
    <scope>NUCLEOTIDE SEQUENCE [LARGE SCALE GENOMIC DNA]</scope>
    <source>
        <strain evidence="11">LZ_2023a</strain>
        <tissue evidence="11">Muscle</tissue>
    </source>
</reference>
<comment type="similarity">
    <text evidence="7">Belongs to the ribonuclease III family. Mitochondrion-specific ribosomal protein mL44 subfamily.</text>
</comment>
<proteinExistence type="inferred from homology"/>
<evidence type="ECO:0000256" key="2">
    <source>
        <dbReference type="ARBA" id="ARBA00022884"/>
    </source>
</evidence>
<evidence type="ECO:0000313" key="12">
    <source>
        <dbReference type="Proteomes" id="UP001487740"/>
    </source>
</evidence>
<feature type="domain" description="DRBM" evidence="10">
    <location>
        <begin position="320"/>
        <end position="390"/>
    </location>
</feature>
<evidence type="ECO:0000256" key="4">
    <source>
        <dbReference type="ARBA" id="ARBA00022980"/>
    </source>
</evidence>
<dbReference type="CDD" id="cd19874">
    <property type="entry name" value="DSRM_MRPL44"/>
    <property type="match status" value="1"/>
</dbReference>
<organism evidence="11 12">
    <name type="scientific">Scylla paramamosain</name>
    <name type="common">Mud crab</name>
    <dbReference type="NCBI Taxonomy" id="85552"/>
    <lineage>
        <taxon>Eukaryota</taxon>
        <taxon>Metazoa</taxon>
        <taxon>Ecdysozoa</taxon>
        <taxon>Arthropoda</taxon>
        <taxon>Crustacea</taxon>
        <taxon>Multicrustacea</taxon>
        <taxon>Malacostraca</taxon>
        <taxon>Eumalacostraca</taxon>
        <taxon>Eucarida</taxon>
        <taxon>Decapoda</taxon>
        <taxon>Pleocyemata</taxon>
        <taxon>Brachyura</taxon>
        <taxon>Eubrachyura</taxon>
        <taxon>Portunoidea</taxon>
        <taxon>Portunidae</taxon>
        <taxon>Portuninae</taxon>
        <taxon>Scylla</taxon>
    </lineage>
</organism>
<evidence type="ECO:0000313" key="11">
    <source>
        <dbReference type="EMBL" id="KAK8375105.1"/>
    </source>
</evidence>
<evidence type="ECO:0000256" key="6">
    <source>
        <dbReference type="ARBA" id="ARBA00023274"/>
    </source>
</evidence>
<dbReference type="SUPFAM" id="SSF69065">
    <property type="entry name" value="RNase III domain-like"/>
    <property type="match status" value="1"/>
</dbReference>
<dbReference type="Pfam" id="PF22935">
    <property type="entry name" value="RM44_endonuclase"/>
    <property type="match status" value="1"/>
</dbReference>
<dbReference type="Gene3D" id="1.10.1520.10">
    <property type="entry name" value="Ribonuclease III domain"/>
    <property type="match status" value="1"/>
</dbReference>
<keyword evidence="4" id="KW-0689">Ribosomal protein</keyword>